<evidence type="ECO:0000313" key="3">
    <source>
        <dbReference type="Proteomes" id="UP000185598"/>
    </source>
</evidence>
<dbReference type="Proteomes" id="UP000544107">
    <property type="component" value="Unassembled WGS sequence"/>
</dbReference>
<dbReference type="OrthoDB" id="8295015at2"/>
<accession>A0A1Q9A9K4</accession>
<dbReference type="RefSeq" id="WP_075613251.1">
    <property type="nucleotide sequence ID" value="NZ_JACIED010000006.1"/>
</dbReference>
<dbReference type="Proteomes" id="UP000185598">
    <property type="component" value="Unassembled WGS sequence"/>
</dbReference>
<proteinExistence type="predicted"/>
<evidence type="ECO:0000313" key="1">
    <source>
        <dbReference type="EMBL" id="MBB4009935.1"/>
    </source>
</evidence>
<dbReference type="EMBL" id="MKIN01000019">
    <property type="protein sequence ID" value="OLP51559.1"/>
    <property type="molecule type" value="Genomic_DNA"/>
</dbReference>
<evidence type="ECO:0000313" key="2">
    <source>
        <dbReference type="EMBL" id="OLP51559.1"/>
    </source>
</evidence>
<dbReference type="EMBL" id="JACIED010000006">
    <property type="protein sequence ID" value="MBB4009935.1"/>
    <property type="molecule type" value="Genomic_DNA"/>
</dbReference>
<dbReference type="AlphaFoldDB" id="A0A1Q9A9K4"/>
<reference evidence="1 4" key="2">
    <citation type="submission" date="2020-08" db="EMBL/GenBank/DDBJ databases">
        <title>Genomic Encyclopedia of Type Strains, Phase IV (KMG-IV): sequencing the most valuable type-strain genomes for metagenomic binning, comparative biology and taxonomic classification.</title>
        <authorList>
            <person name="Goeker M."/>
        </authorList>
    </citation>
    <scope>NUCLEOTIDE SEQUENCE [LARGE SCALE GENOMIC DNA]</scope>
    <source>
        <strain evidence="1 4">DSM 100021</strain>
    </source>
</reference>
<reference evidence="2 3" key="1">
    <citation type="submission" date="2016-09" db="EMBL/GenBank/DDBJ databases">
        <title>Rhizobium oryziradicis sp. nov., isolated from the root of rice.</title>
        <authorList>
            <person name="Zhao J."/>
            <person name="Zhang X."/>
        </authorList>
    </citation>
    <scope>NUCLEOTIDE SEQUENCE [LARGE SCALE GENOMIC DNA]</scope>
    <source>
        <strain evidence="2 3">14971</strain>
    </source>
</reference>
<protein>
    <submittedName>
        <fullName evidence="2">Uncharacterized protein</fullName>
    </submittedName>
</protein>
<comment type="caution">
    <text evidence="2">The sequence shown here is derived from an EMBL/GenBank/DDBJ whole genome shotgun (WGS) entry which is preliminary data.</text>
</comment>
<sequence length="69" mass="7714">MPIAASMFSFDLFGLTRHRANQADTQPLKASQATPRDDAKICKDSAVEDNDRNRFDYHAVILGGFFPIL</sequence>
<keyword evidence="3" id="KW-1185">Reference proteome</keyword>
<name>A0A1Q9A9K4_9HYPH</name>
<gene>
    <name evidence="2" type="ORF">BJF91_16080</name>
    <name evidence="1" type="ORF">GGQ71_004232</name>
</gene>
<organism evidence="2 3">
    <name type="scientific">Allorhizobium taibaishanense</name>
    <dbReference type="NCBI Taxonomy" id="887144"/>
    <lineage>
        <taxon>Bacteria</taxon>
        <taxon>Pseudomonadati</taxon>
        <taxon>Pseudomonadota</taxon>
        <taxon>Alphaproteobacteria</taxon>
        <taxon>Hyphomicrobiales</taxon>
        <taxon>Rhizobiaceae</taxon>
        <taxon>Rhizobium/Agrobacterium group</taxon>
        <taxon>Allorhizobium</taxon>
    </lineage>
</organism>
<evidence type="ECO:0000313" key="4">
    <source>
        <dbReference type="Proteomes" id="UP000544107"/>
    </source>
</evidence>